<accession>A0ABQ8SUC9</accession>
<dbReference type="Proteomes" id="UP001148838">
    <property type="component" value="Unassembled WGS sequence"/>
</dbReference>
<feature type="region of interest" description="Disordered" evidence="1">
    <location>
        <begin position="1"/>
        <end position="38"/>
    </location>
</feature>
<reference evidence="2 3" key="1">
    <citation type="journal article" date="2022" name="Allergy">
        <title>Genome assembly and annotation of Periplaneta americana reveal a comprehensive cockroach allergen profile.</title>
        <authorList>
            <person name="Wang L."/>
            <person name="Xiong Q."/>
            <person name="Saelim N."/>
            <person name="Wang L."/>
            <person name="Nong W."/>
            <person name="Wan A.T."/>
            <person name="Shi M."/>
            <person name="Liu X."/>
            <person name="Cao Q."/>
            <person name="Hui J.H.L."/>
            <person name="Sookrung N."/>
            <person name="Leung T.F."/>
            <person name="Tungtrongchitr A."/>
            <person name="Tsui S.K.W."/>
        </authorList>
    </citation>
    <scope>NUCLEOTIDE SEQUENCE [LARGE SCALE GENOMIC DNA]</scope>
    <source>
        <strain evidence="2">PWHHKU_190912</strain>
    </source>
</reference>
<sequence length="66" mass="7606">MAGLCEGGNEPPVTLKSLSKKSGRTREQRIFSKSTSGRGDVTRCMCLYKQFRNYENIPYLRFVDQR</sequence>
<evidence type="ECO:0000313" key="2">
    <source>
        <dbReference type="EMBL" id="KAJ4437803.1"/>
    </source>
</evidence>
<proteinExistence type="predicted"/>
<gene>
    <name evidence="2" type="ORF">ANN_13741</name>
</gene>
<keyword evidence="3" id="KW-1185">Reference proteome</keyword>
<comment type="caution">
    <text evidence="2">The sequence shown here is derived from an EMBL/GenBank/DDBJ whole genome shotgun (WGS) entry which is preliminary data.</text>
</comment>
<organism evidence="2 3">
    <name type="scientific">Periplaneta americana</name>
    <name type="common">American cockroach</name>
    <name type="synonym">Blatta americana</name>
    <dbReference type="NCBI Taxonomy" id="6978"/>
    <lineage>
        <taxon>Eukaryota</taxon>
        <taxon>Metazoa</taxon>
        <taxon>Ecdysozoa</taxon>
        <taxon>Arthropoda</taxon>
        <taxon>Hexapoda</taxon>
        <taxon>Insecta</taxon>
        <taxon>Pterygota</taxon>
        <taxon>Neoptera</taxon>
        <taxon>Polyneoptera</taxon>
        <taxon>Dictyoptera</taxon>
        <taxon>Blattodea</taxon>
        <taxon>Blattoidea</taxon>
        <taxon>Blattidae</taxon>
        <taxon>Blattinae</taxon>
        <taxon>Periplaneta</taxon>
    </lineage>
</organism>
<evidence type="ECO:0000256" key="1">
    <source>
        <dbReference type="SAM" id="MobiDB-lite"/>
    </source>
</evidence>
<protein>
    <submittedName>
        <fullName evidence="2">Uncharacterized protein</fullName>
    </submittedName>
</protein>
<name>A0ABQ8SUC9_PERAM</name>
<evidence type="ECO:0000313" key="3">
    <source>
        <dbReference type="Proteomes" id="UP001148838"/>
    </source>
</evidence>
<dbReference type="EMBL" id="JAJSOF020000019">
    <property type="protein sequence ID" value="KAJ4437803.1"/>
    <property type="molecule type" value="Genomic_DNA"/>
</dbReference>